<keyword evidence="2" id="KW-1185">Reference proteome</keyword>
<dbReference type="SFLD" id="SFLDG01144">
    <property type="entry name" value="C2.B.4:_PGP_Like"/>
    <property type="match status" value="1"/>
</dbReference>
<name>A0ABT9UTN0_9FIRM</name>
<dbReference type="PROSITE" id="PS01228">
    <property type="entry name" value="COF_1"/>
    <property type="match status" value="1"/>
</dbReference>
<dbReference type="Proteomes" id="UP001228504">
    <property type="component" value="Unassembled WGS sequence"/>
</dbReference>
<protein>
    <submittedName>
        <fullName evidence="1">Cof subfamily protein (Haloacid dehalogenase superfamily)</fullName>
    </submittedName>
</protein>
<dbReference type="CDD" id="cd07516">
    <property type="entry name" value="HAD_Pase"/>
    <property type="match status" value="1"/>
</dbReference>
<sequence>MRLIATDLDGTLLNSKRGISKENILAILEAQKQGIEVIISTGRTFNSARNIIKNAGIDTPYIISSNGSQIHTICGNELKSYPITISALNKILPYLHYNNFYYAISTDENILEPIDGRERLIADFYKSKETNSSLKEEILDNVLEIFYNSPDSAEIQRVNSINEMINKPCYNIAVVSHDKEKLLKGRQALKDIKDISIVSSHENNFEIVSNYSSKGNAVEYIANSLNIPLDEVMAIGDNFNDLSMFKKVKYSVAMGNADNKIKKECSFVTLKNDENGVAYAIKEHIKNLA</sequence>
<dbReference type="EMBL" id="JAUSUF010000004">
    <property type="protein sequence ID" value="MDQ0149674.1"/>
    <property type="molecule type" value="Genomic_DNA"/>
</dbReference>
<dbReference type="PANTHER" id="PTHR10000:SF55">
    <property type="entry name" value="5-AMINO-6-(5-PHOSPHO-D-RIBITYLAMINO)URACIL PHOSPHATASE YCSE"/>
    <property type="match status" value="1"/>
</dbReference>
<dbReference type="PANTHER" id="PTHR10000">
    <property type="entry name" value="PHOSPHOSERINE PHOSPHATASE"/>
    <property type="match status" value="1"/>
</dbReference>
<dbReference type="SFLD" id="SFLDS00003">
    <property type="entry name" value="Haloacid_Dehalogenase"/>
    <property type="match status" value="1"/>
</dbReference>
<dbReference type="InterPro" id="IPR000150">
    <property type="entry name" value="Cof"/>
</dbReference>
<dbReference type="Gene3D" id="3.40.50.1000">
    <property type="entry name" value="HAD superfamily/HAD-like"/>
    <property type="match status" value="1"/>
</dbReference>
<dbReference type="NCBIfam" id="TIGR00099">
    <property type="entry name" value="Cof-subfamily"/>
    <property type="match status" value="1"/>
</dbReference>
<dbReference type="SUPFAM" id="SSF56784">
    <property type="entry name" value="HAD-like"/>
    <property type="match status" value="1"/>
</dbReference>
<proteinExistence type="predicted"/>
<dbReference type="SFLD" id="SFLDG01140">
    <property type="entry name" value="C2.B:_Phosphomannomutase_and_P"/>
    <property type="match status" value="1"/>
</dbReference>
<dbReference type="InterPro" id="IPR006379">
    <property type="entry name" value="HAD-SF_hydro_IIB"/>
</dbReference>
<dbReference type="NCBIfam" id="TIGR01484">
    <property type="entry name" value="HAD-SF-IIB"/>
    <property type="match status" value="1"/>
</dbReference>
<evidence type="ECO:0000313" key="2">
    <source>
        <dbReference type="Proteomes" id="UP001228504"/>
    </source>
</evidence>
<dbReference type="Pfam" id="PF08282">
    <property type="entry name" value="Hydrolase_3"/>
    <property type="match status" value="1"/>
</dbReference>
<dbReference type="PROSITE" id="PS01229">
    <property type="entry name" value="COF_2"/>
    <property type="match status" value="1"/>
</dbReference>
<gene>
    <name evidence="1" type="ORF">J2S18_001605</name>
</gene>
<reference evidence="1 2" key="1">
    <citation type="submission" date="2023-07" db="EMBL/GenBank/DDBJ databases">
        <title>Genomic Encyclopedia of Type Strains, Phase IV (KMG-IV): sequencing the most valuable type-strain genomes for metagenomic binning, comparative biology and taxonomic classification.</title>
        <authorList>
            <person name="Goeker M."/>
        </authorList>
    </citation>
    <scope>NUCLEOTIDE SEQUENCE [LARGE SCALE GENOMIC DNA]</scope>
    <source>
        <strain evidence="1 2">DSM 20694</strain>
    </source>
</reference>
<dbReference type="RefSeq" id="WP_307485413.1">
    <property type="nucleotide sequence ID" value="NZ_JAUSUF010000004.1"/>
</dbReference>
<evidence type="ECO:0000313" key="1">
    <source>
        <dbReference type="EMBL" id="MDQ0149674.1"/>
    </source>
</evidence>
<dbReference type="InterPro" id="IPR036412">
    <property type="entry name" value="HAD-like_sf"/>
</dbReference>
<dbReference type="Gene3D" id="3.30.1240.10">
    <property type="match status" value="1"/>
</dbReference>
<organism evidence="1 2">
    <name type="scientific">Eubacterium multiforme</name>
    <dbReference type="NCBI Taxonomy" id="83339"/>
    <lineage>
        <taxon>Bacteria</taxon>
        <taxon>Bacillati</taxon>
        <taxon>Bacillota</taxon>
        <taxon>Clostridia</taxon>
        <taxon>Eubacteriales</taxon>
        <taxon>Eubacteriaceae</taxon>
        <taxon>Eubacterium</taxon>
    </lineage>
</organism>
<accession>A0ABT9UTN0</accession>
<comment type="caution">
    <text evidence="1">The sequence shown here is derived from an EMBL/GenBank/DDBJ whole genome shotgun (WGS) entry which is preliminary data.</text>
</comment>
<dbReference type="InterPro" id="IPR023214">
    <property type="entry name" value="HAD_sf"/>
</dbReference>